<dbReference type="GO" id="GO:0009083">
    <property type="term" value="P:branched-chain amino acid catabolic process"/>
    <property type="evidence" value="ECO:0007669"/>
    <property type="project" value="InterPro"/>
</dbReference>
<dbReference type="EMBL" id="VJMJ01000003">
    <property type="protein sequence ID" value="KAF0745120.1"/>
    <property type="molecule type" value="Genomic_DNA"/>
</dbReference>
<gene>
    <name evidence="8" type="ORF">Ae201684_000690</name>
</gene>
<evidence type="ECO:0000256" key="5">
    <source>
        <dbReference type="ARBA" id="ARBA00023136"/>
    </source>
</evidence>
<comment type="caution">
    <text evidence="8">The sequence shown here is derived from an EMBL/GenBank/DDBJ whole genome shotgun (WGS) entry which is preliminary data.</text>
</comment>
<comment type="subcellular location">
    <subcellularLocation>
        <location evidence="1">Membrane</location>
        <topology evidence="1">Multi-pass membrane protein</topology>
    </subcellularLocation>
</comment>
<evidence type="ECO:0000256" key="6">
    <source>
        <dbReference type="PROSITE-ProRule" id="PRU00282"/>
    </source>
</evidence>
<evidence type="ECO:0000256" key="4">
    <source>
        <dbReference type="ARBA" id="ARBA00022737"/>
    </source>
</evidence>
<keyword evidence="4" id="KW-0677">Repeat</keyword>
<dbReference type="Gene3D" id="1.50.40.10">
    <property type="entry name" value="Mitochondrial carrier domain"/>
    <property type="match status" value="1"/>
</dbReference>
<evidence type="ECO:0000313" key="9">
    <source>
        <dbReference type="Proteomes" id="UP000481153"/>
    </source>
</evidence>
<dbReference type="PRINTS" id="PR00926">
    <property type="entry name" value="MITOCARRIER"/>
</dbReference>
<dbReference type="SUPFAM" id="SSF103506">
    <property type="entry name" value="Mitochondrial carrier"/>
    <property type="match status" value="1"/>
</dbReference>
<dbReference type="AlphaFoldDB" id="A0A6G0XX60"/>
<dbReference type="InterPro" id="IPR023395">
    <property type="entry name" value="MCP_dom_sf"/>
</dbReference>
<dbReference type="PROSITE" id="PS50920">
    <property type="entry name" value="SOLCAR"/>
    <property type="match status" value="3"/>
</dbReference>
<keyword evidence="5 6" id="KW-0472">Membrane</keyword>
<keyword evidence="2 7" id="KW-0813">Transport</keyword>
<dbReference type="InterPro" id="IPR018108">
    <property type="entry name" value="MCP_transmembrane"/>
</dbReference>
<feature type="repeat" description="Solcar" evidence="6">
    <location>
        <begin position="116"/>
        <end position="206"/>
    </location>
</feature>
<evidence type="ECO:0000256" key="7">
    <source>
        <dbReference type="RuleBase" id="RU000488"/>
    </source>
</evidence>
<dbReference type="GO" id="GO:0016020">
    <property type="term" value="C:membrane"/>
    <property type="evidence" value="ECO:0007669"/>
    <property type="project" value="UniProtKB-SubCell"/>
</dbReference>
<accession>A0A6G0XX60</accession>
<evidence type="ECO:0000256" key="2">
    <source>
        <dbReference type="ARBA" id="ARBA00022448"/>
    </source>
</evidence>
<comment type="similarity">
    <text evidence="7">Belongs to the mitochondrial carrier (TC 2.A.29) family.</text>
</comment>
<dbReference type="PANTHER" id="PTHR46314:SF2">
    <property type="entry name" value="SOLUTE CARRIER FAMILY 25 MEMBER 44"/>
    <property type="match status" value="1"/>
</dbReference>
<keyword evidence="9" id="KW-1185">Reference proteome</keyword>
<evidence type="ECO:0000256" key="1">
    <source>
        <dbReference type="ARBA" id="ARBA00004141"/>
    </source>
</evidence>
<dbReference type="InterPro" id="IPR002067">
    <property type="entry name" value="MCP"/>
</dbReference>
<dbReference type="Proteomes" id="UP000481153">
    <property type="component" value="Unassembled WGS sequence"/>
</dbReference>
<dbReference type="VEuPathDB" id="FungiDB:AeMF1_008833"/>
<evidence type="ECO:0000256" key="3">
    <source>
        <dbReference type="ARBA" id="ARBA00022692"/>
    </source>
</evidence>
<dbReference type="GO" id="GO:0005739">
    <property type="term" value="C:mitochondrion"/>
    <property type="evidence" value="ECO:0007669"/>
    <property type="project" value="InterPro"/>
</dbReference>
<dbReference type="InterPro" id="IPR042164">
    <property type="entry name" value="SLC25A44"/>
</dbReference>
<evidence type="ECO:0000313" key="8">
    <source>
        <dbReference type="EMBL" id="KAF0745120.1"/>
    </source>
</evidence>
<dbReference type="PANTHER" id="PTHR46314">
    <property type="entry name" value="SOLUTE CARRIER FAMILY 25 MEMBER 44"/>
    <property type="match status" value="1"/>
</dbReference>
<proteinExistence type="inferred from homology"/>
<name>A0A6G0XX60_9STRA</name>
<evidence type="ECO:0008006" key="10">
    <source>
        <dbReference type="Google" id="ProtNLM"/>
    </source>
</evidence>
<feature type="repeat" description="Solcar" evidence="6">
    <location>
        <begin position="220"/>
        <end position="302"/>
    </location>
</feature>
<keyword evidence="3 6" id="KW-0812">Transmembrane</keyword>
<dbReference type="Pfam" id="PF00153">
    <property type="entry name" value="Mito_carr"/>
    <property type="match status" value="3"/>
</dbReference>
<sequence>MVESKETPLPPGLEKRISWDDLDKTRYYIIGPSVMVLVRAAVYPSNLVKTRLQVQSRSHPMYNGTFDAFRKIVRQEGFLGLYKGFGANLLNIITGNLYITMYEIVNQFATQNITSNPSNANFIAGSTASVISQTVVVPLDIVSQRMMLDGQGAKSAVPTAGVIQISKNIFRQQGVLGFYKGYIPSVMTYAPSSGLWWGSYGAVWPFLYTHIPFDIDPLSKQIVAQALGGGSAGVFTAIVTNPMDVIRTRTQVYTQYSAMETLQHLIKTEGPAGLFSGVFARVLSMGPSGVLVVSAYELVKRLSRKPEQSSD</sequence>
<reference evidence="8 9" key="1">
    <citation type="submission" date="2019-07" db="EMBL/GenBank/DDBJ databases">
        <title>Genomics analysis of Aphanomyces spp. identifies a new class of oomycete effector associated with host adaptation.</title>
        <authorList>
            <person name="Gaulin E."/>
        </authorList>
    </citation>
    <scope>NUCLEOTIDE SEQUENCE [LARGE SCALE GENOMIC DNA]</scope>
    <source>
        <strain evidence="8 9">ATCC 201684</strain>
    </source>
</reference>
<feature type="repeat" description="Solcar" evidence="6">
    <location>
        <begin position="22"/>
        <end position="108"/>
    </location>
</feature>
<dbReference type="GO" id="GO:0015658">
    <property type="term" value="F:branched-chain amino acid transmembrane transporter activity"/>
    <property type="evidence" value="ECO:0007669"/>
    <property type="project" value="InterPro"/>
</dbReference>
<organism evidence="8 9">
    <name type="scientific">Aphanomyces euteiches</name>
    <dbReference type="NCBI Taxonomy" id="100861"/>
    <lineage>
        <taxon>Eukaryota</taxon>
        <taxon>Sar</taxon>
        <taxon>Stramenopiles</taxon>
        <taxon>Oomycota</taxon>
        <taxon>Saprolegniomycetes</taxon>
        <taxon>Saprolegniales</taxon>
        <taxon>Verrucalvaceae</taxon>
        <taxon>Aphanomyces</taxon>
    </lineage>
</organism>
<protein>
    <recommendedName>
        <fullName evidence="10">Mitochondrial carrier protein</fullName>
    </recommendedName>
</protein>